<dbReference type="Proteomes" id="UP000050761">
    <property type="component" value="Unassembled WGS sequence"/>
</dbReference>
<evidence type="ECO:0000313" key="4">
    <source>
        <dbReference type="WBParaSite" id="HPBE_0002619501-mRNA-1"/>
    </source>
</evidence>
<name>A0A183GU25_HELPZ</name>
<dbReference type="WBParaSite" id="HPBE_0002619501-mRNA-1">
    <property type="protein sequence ID" value="HPBE_0002619501-mRNA-1"/>
    <property type="gene ID" value="HPBE_0002619501"/>
</dbReference>
<accession>A0A3P8ENZ1</accession>
<dbReference type="AlphaFoldDB" id="A0A183GU25"/>
<gene>
    <name evidence="2" type="ORF">HPBE_LOCUS26194</name>
</gene>
<protein>
    <submittedName>
        <fullName evidence="4">MADF domain-containing protein</fullName>
    </submittedName>
</protein>
<keyword evidence="3" id="KW-1185">Reference proteome</keyword>
<dbReference type="EMBL" id="UZAH01039412">
    <property type="protein sequence ID" value="VDP56220.1"/>
    <property type="molecule type" value="Genomic_DNA"/>
</dbReference>
<proteinExistence type="predicted"/>
<evidence type="ECO:0000313" key="3">
    <source>
        <dbReference type="Proteomes" id="UP000050761"/>
    </source>
</evidence>
<dbReference type="PROSITE" id="PS51029">
    <property type="entry name" value="MADF"/>
    <property type="match status" value="1"/>
</dbReference>
<dbReference type="Pfam" id="PF10545">
    <property type="entry name" value="MADF_DNA_bdg"/>
    <property type="match status" value="1"/>
</dbReference>
<evidence type="ECO:0000313" key="2">
    <source>
        <dbReference type="EMBL" id="VDP56220.1"/>
    </source>
</evidence>
<feature type="domain" description="MADF" evidence="1">
    <location>
        <begin position="22"/>
        <end position="103"/>
    </location>
</feature>
<dbReference type="InterPro" id="IPR006578">
    <property type="entry name" value="MADF-dom"/>
</dbReference>
<reference evidence="4" key="2">
    <citation type="submission" date="2019-09" db="UniProtKB">
        <authorList>
            <consortium name="WormBaseParasite"/>
        </authorList>
    </citation>
    <scope>IDENTIFICATION</scope>
</reference>
<sequence>MLEIDQLLKSEGLSHTRQMRGALIGEVSRRRNLWDVRSVIFKDKQKGDMDWHQVKEAQNRHFIEDVKKQWRNLRDSFQKRLKGKKRENWIQRERTPNEMDIFRPNSAVVKCRSIRDDEFYCVDPIGANTQGRKHLPEKGTQGNQQVLLSRICDQLDVMSQPQADHFDVFGAYVATMLRRIAARDQELADIAQAGLTEINQKFMDSMKKQAT</sequence>
<dbReference type="OrthoDB" id="6600747at2759"/>
<reference evidence="2 3" key="1">
    <citation type="submission" date="2018-11" db="EMBL/GenBank/DDBJ databases">
        <authorList>
            <consortium name="Pathogen Informatics"/>
        </authorList>
    </citation>
    <scope>NUCLEOTIDE SEQUENCE [LARGE SCALE GENOMIC DNA]</scope>
</reference>
<evidence type="ECO:0000259" key="1">
    <source>
        <dbReference type="PROSITE" id="PS51029"/>
    </source>
</evidence>
<organism evidence="3 4">
    <name type="scientific">Heligmosomoides polygyrus</name>
    <name type="common">Parasitic roundworm</name>
    <dbReference type="NCBI Taxonomy" id="6339"/>
    <lineage>
        <taxon>Eukaryota</taxon>
        <taxon>Metazoa</taxon>
        <taxon>Ecdysozoa</taxon>
        <taxon>Nematoda</taxon>
        <taxon>Chromadorea</taxon>
        <taxon>Rhabditida</taxon>
        <taxon>Rhabditina</taxon>
        <taxon>Rhabditomorpha</taxon>
        <taxon>Strongyloidea</taxon>
        <taxon>Heligmosomidae</taxon>
        <taxon>Heligmosomoides</taxon>
    </lineage>
</organism>
<accession>A0A183GU25</accession>